<organism evidence="2 3">
    <name type="scientific">Actinomadura sediminis</name>
    <dbReference type="NCBI Taxonomy" id="1038904"/>
    <lineage>
        <taxon>Bacteria</taxon>
        <taxon>Bacillati</taxon>
        <taxon>Actinomycetota</taxon>
        <taxon>Actinomycetes</taxon>
        <taxon>Streptosporangiales</taxon>
        <taxon>Thermomonosporaceae</taxon>
        <taxon>Actinomadura</taxon>
    </lineage>
</organism>
<name>A0ABW3F2G0_9ACTN</name>
<evidence type="ECO:0000256" key="1">
    <source>
        <dbReference type="SAM" id="Phobius"/>
    </source>
</evidence>
<dbReference type="EMBL" id="JBHTJA010000196">
    <property type="protein sequence ID" value="MFD0906005.1"/>
    <property type="molecule type" value="Genomic_DNA"/>
</dbReference>
<gene>
    <name evidence="2" type="ORF">ACFQ11_36915</name>
</gene>
<dbReference type="Proteomes" id="UP001596972">
    <property type="component" value="Unassembled WGS sequence"/>
</dbReference>
<keyword evidence="1" id="KW-0812">Transmembrane</keyword>
<comment type="caution">
    <text evidence="2">The sequence shown here is derived from an EMBL/GenBank/DDBJ whole genome shotgun (WGS) entry which is preliminary data.</text>
</comment>
<evidence type="ECO:0000313" key="2">
    <source>
        <dbReference type="EMBL" id="MFD0906005.1"/>
    </source>
</evidence>
<sequence length="357" mass="37585">MPPPSPKRGNGPLIALLVGGGLVVVILVAVVAVVIAVSGGMKPEEKLRAAAGDIRADTAVGLEGDFGGGANSIRGELSITKGGRAYGTVTWNNSKVTVLAADGMLFAKAGSAFWKQQISGSETPYYLQDGEQWGRLNPDELDLKFKEELSPTALAAKLDSAAGGTVDPVETSWKGTKALKFSTFSSTLYISDSDDPELLHFESTTPRVALDVNTKSSSESATVVSNMRTSMGELKDSFNAAARPTIAEWKKGNCQDDSGCTVQAQIRPPYGVGTPVSIEIQFSLTAGTLTGKELGKCTTTITIKTESPVWASCRVKSSAWTSWAEKTGGTFYKHADYKVIGATASEVQAMQSGLDSE</sequence>
<evidence type="ECO:0000313" key="3">
    <source>
        <dbReference type="Proteomes" id="UP001596972"/>
    </source>
</evidence>
<keyword evidence="1" id="KW-0472">Membrane</keyword>
<reference evidence="3" key="1">
    <citation type="journal article" date="2019" name="Int. J. Syst. Evol. Microbiol.">
        <title>The Global Catalogue of Microorganisms (GCM) 10K type strain sequencing project: providing services to taxonomists for standard genome sequencing and annotation.</title>
        <authorList>
            <consortium name="The Broad Institute Genomics Platform"/>
            <consortium name="The Broad Institute Genome Sequencing Center for Infectious Disease"/>
            <person name="Wu L."/>
            <person name="Ma J."/>
        </authorList>
    </citation>
    <scope>NUCLEOTIDE SEQUENCE [LARGE SCALE GENOMIC DNA]</scope>
    <source>
        <strain evidence="3">JCM 31202</strain>
    </source>
</reference>
<accession>A0ABW3F2G0</accession>
<keyword evidence="3" id="KW-1185">Reference proteome</keyword>
<proteinExistence type="predicted"/>
<feature type="transmembrane region" description="Helical" evidence="1">
    <location>
        <begin position="12"/>
        <end position="38"/>
    </location>
</feature>
<protein>
    <submittedName>
        <fullName evidence="2">Uncharacterized protein</fullName>
    </submittedName>
</protein>
<keyword evidence="1" id="KW-1133">Transmembrane helix</keyword>
<dbReference type="RefSeq" id="WP_378307472.1">
    <property type="nucleotide sequence ID" value="NZ_JBHTJA010000196.1"/>
</dbReference>